<dbReference type="InterPro" id="IPR036390">
    <property type="entry name" value="WH_DNA-bd_sf"/>
</dbReference>
<evidence type="ECO:0000256" key="1">
    <source>
        <dbReference type="ARBA" id="ARBA00009437"/>
    </source>
</evidence>
<dbReference type="EMBL" id="QJJG01000010">
    <property type="protein sequence ID" value="PXW44090.1"/>
    <property type="molecule type" value="Genomic_DNA"/>
</dbReference>
<accession>A0A318FKQ4</accession>
<dbReference type="Proteomes" id="UP000247485">
    <property type="component" value="Unassembled WGS sequence"/>
</dbReference>
<evidence type="ECO:0000256" key="4">
    <source>
        <dbReference type="ARBA" id="ARBA00023163"/>
    </source>
</evidence>
<comment type="caution">
    <text evidence="6">The sequence shown here is derived from an EMBL/GenBank/DDBJ whole genome shotgun (WGS) entry which is preliminary data.</text>
</comment>
<dbReference type="Pfam" id="PF03466">
    <property type="entry name" value="LysR_substrate"/>
    <property type="match status" value="1"/>
</dbReference>
<dbReference type="Pfam" id="PF00126">
    <property type="entry name" value="HTH_1"/>
    <property type="match status" value="1"/>
</dbReference>
<dbReference type="PRINTS" id="PR00039">
    <property type="entry name" value="HTHLYSR"/>
</dbReference>
<dbReference type="GO" id="GO:0006351">
    <property type="term" value="P:DNA-templated transcription"/>
    <property type="evidence" value="ECO:0007669"/>
    <property type="project" value="TreeGrafter"/>
</dbReference>
<dbReference type="AlphaFoldDB" id="A0A318FKQ4"/>
<dbReference type="RefSeq" id="WP_110274786.1">
    <property type="nucleotide sequence ID" value="NZ_QJJG01000010.1"/>
</dbReference>
<sequence>MSRSALPFNTVETFLVTARHLNLTHAARELCLTQGAVSRQIAALESWFGFSLFVRHARGLRLSPQGSALYPELQSAFARLVTLAEQARQQQTVVRLKAPTCAIRWLVPRLVAIEQRHPELQVALTTTTEHSVNFKTEPYDAAIIFGSHHSAGELLFEEALTPVMNRPATGDNPLSGMTFLHPTRDKTDWSLWLAQFSPEKPLPMSKNQHFDTMDLAITAAMQGLGIAIADETLVAEDLRAGRLTRPFALSVKTGASYRLVVRSSQSKADGLARFREELVNPGLHDVS</sequence>
<gene>
    <name evidence="6" type="ORF">DET57_110205</name>
</gene>
<dbReference type="SUPFAM" id="SSF46785">
    <property type="entry name" value="Winged helix' DNA-binding domain"/>
    <property type="match status" value="1"/>
</dbReference>
<reference evidence="6 7" key="1">
    <citation type="submission" date="2018-05" db="EMBL/GenBank/DDBJ databases">
        <title>Freshwater and sediment microbial communities from various areas in North America, analyzing microbe dynamics in response to fracking.</title>
        <authorList>
            <person name="Lamendella R."/>
        </authorList>
    </citation>
    <scope>NUCLEOTIDE SEQUENCE [LARGE SCALE GENOMIC DNA]</scope>
    <source>
        <strain evidence="6 7">67</strain>
    </source>
</reference>
<name>A0A318FKQ4_KLEOX</name>
<keyword evidence="4" id="KW-0804">Transcription</keyword>
<dbReference type="SUPFAM" id="SSF53850">
    <property type="entry name" value="Periplasmic binding protein-like II"/>
    <property type="match status" value="1"/>
</dbReference>
<dbReference type="Gene3D" id="3.40.190.10">
    <property type="entry name" value="Periplasmic binding protein-like II"/>
    <property type="match status" value="2"/>
</dbReference>
<comment type="similarity">
    <text evidence="1">Belongs to the LysR transcriptional regulatory family.</text>
</comment>
<dbReference type="GO" id="GO:0043565">
    <property type="term" value="F:sequence-specific DNA binding"/>
    <property type="evidence" value="ECO:0007669"/>
    <property type="project" value="TreeGrafter"/>
</dbReference>
<dbReference type="InterPro" id="IPR000847">
    <property type="entry name" value="LysR_HTH_N"/>
</dbReference>
<evidence type="ECO:0000313" key="6">
    <source>
        <dbReference type="EMBL" id="PXW44090.1"/>
    </source>
</evidence>
<dbReference type="GO" id="GO:0003700">
    <property type="term" value="F:DNA-binding transcription factor activity"/>
    <property type="evidence" value="ECO:0007669"/>
    <property type="project" value="InterPro"/>
</dbReference>
<organism evidence="6 7">
    <name type="scientific">Klebsiella oxytoca</name>
    <dbReference type="NCBI Taxonomy" id="571"/>
    <lineage>
        <taxon>Bacteria</taxon>
        <taxon>Pseudomonadati</taxon>
        <taxon>Pseudomonadota</taxon>
        <taxon>Gammaproteobacteria</taxon>
        <taxon>Enterobacterales</taxon>
        <taxon>Enterobacteriaceae</taxon>
        <taxon>Klebsiella/Raoultella group</taxon>
        <taxon>Klebsiella</taxon>
    </lineage>
</organism>
<dbReference type="InterPro" id="IPR005119">
    <property type="entry name" value="LysR_subst-bd"/>
</dbReference>
<evidence type="ECO:0000313" key="7">
    <source>
        <dbReference type="Proteomes" id="UP000247485"/>
    </source>
</evidence>
<dbReference type="PANTHER" id="PTHR30537:SF26">
    <property type="entry name" value="GLYCINE CLEAVAGE SYSTEM TRANSCRIPTIONAL ACTIVATOR"/>
    <property type="match status" value="1"/>
</dbReference>
<dbReference type="InterPro" id="IPR058163">
    <property type="entry name" value="LysR-type_TF_proteobact-type"/>
</dbReference>
<dbReference type="PROSITE" id="PS50931">
    <property type="entry name" value="HTH_LYSR"/>
    <property type="match status" value="1"/>
</dbReference>
<dbReference type="InterPro" id="IPR036388">
    <property type="entry name" value="WH-like_DNA-bd_sf"/>
</dbReference>
<evidence type="ECO:0000259" key="5">
    <source>
        <dbReference type="PROSITE" id="PS50931"/>
    </source>
</evidence>
<proteinExistence type="inferred from homology"/>
<evidence type="ECO:0000256" key="2">
    <source>
        <dbReference type="ARBA" id="ARBA00023015"/>
    </source>
</evidence>
<evidence type="ECO:0000256" key="3">
    <source>
        <dbReference type="ARBA" id="ARBA00023125"/>
    </source>
</evidence>
<keyword evidence="2" id="KW-0805">Transcription regulation</keyword>
<dbReference type="Gene3D" id="1.10.10.10">
    <property type="entry name" value="Winged helix-like DNA-binding domain superfamily/Winged helix DNA-binding domain"/>
    <property type="match status" value="1"/>
</dbReference>
<feature type="domain" description="HTH lysR-type" evidence="5">
    <location>
        <begin position="6"/>
        <end position="63"/>
    </location>
</feature>
<dbReference type="PANTHER" id="PTHR30537">
    <property type="entry name" value="HTH-TYPE TRANSCRIPTIONAL REGULATOR"/>
    <property type="match status" value="1"/>
</dbReference>
<protein>
    <submittedName>
        <fullName evidence="6">LysR family glycine cleavage system transcriptional activator</fullName>
    </submittedName>
</protein>
<keyword evidence="3" id="KW-0238">DNA-binding</keyword>